<dbReference type="HOGENOM" id="CLU_802143_0_0_1"/>
<organism evidence="2 3">
    <name type="scientific">Tetrapisispora phaffii (strain ATCC 24235 / CBS 4417 / NBRC 1672 / NRRL Y-8282 / UCD 70-5)</name>
    <name type="common">Yeast</name>
    <name type="synonym">Fabospora phaffii</name>
    <dbReference type="NCBI Taxonomy" id="1071381"/>
    <lineage>
        <taxon>Eukaryota</taxon>
        <taxon>Fungi</taxon>
        <taxon>Dikarya</taxon>
        <taxon>Ascomycota</taxon>
        <taxon>Saccharomycotina</taxon>
        <taxon>Saccharomycetes</taxon>
        <taxon>Saccharomycetales</taxon>
        <taxon>Saccharomycetaceae</taxon>
        <taxon>Tetrapisispora</taxon>
    </lineage>
</organism>
<proteinExistence type="predicted"/>
<gene>
    <name evidence="2" type="primary">TPHA0E02170</name>
    <name evidence="2" type="ordered locus">TPHA_0E02170</name>
</gene>
<dbReference type="AlphaFoldDB" id="G8BTT1"/>
<evidence type="ECO:0000259" key="1">
    <source>
        <dbReference type="Pfam" id="PF09468"/>
    </source>
</evidence>
<dbReference type="GO" id="GO:0006401">
    <property type="term" value="P:RNA catabolic process"/>
    <property type="evidence" value="ECO:0007669"/>
    <property type="project" value="EnsemblFungi"/>
</dbReference>
<name>G8BTT1_TETPH</name>
<dbReference type="STRING" id="1071381.G8BTT1"/>
<dbReference type="OrthoDB" id="29098at2759"/>
<dbReference type="Proteomes" id="UP000005666">
    <property type="component" value="Chromosome 5"/>
</dbReference>
<protein>
    <recommendedName>
        <fullName evidence="1">Ribonuclease H2 subunit B wHTH domain-containing protein</fullName>
    </recommendedName>
</protein>
<dbReference type="Pfam" id="PF09468">
    <property type="entry name" value="RNase_H2-Ydr279"/>
    <property type="match status" value="1"/>
</dbReference>
<dbReference type="eggNOG" id="ENOG502RB2X">
    <property type="taxonomic scope" value="Eukaryota"/>
</dbReference>
<dbReference type="GO" id="GO:0004523">
    <property type="term" value="F:RNA-DNA hybrid ribonuclease activity"/>
    <property type="evidence" value="ECO:0007669"/>
    <property type="project" value="EnsemblFungi"/>
</dbReference>
<accession>G8BTT1</accession>
<dbReference type="InterPro" id="IPR019024">
    <property type="entry name" value="RNase_H2_suB_wHTH"/>
</dbReference>
<keyword evidence="3" id="KW-1185">Reference proteome</keyword>
<dbReference type="EMBL" id="HE612860">
    <property type="protein sequence ID" value="CCE63309.1"/>
    <property type="molecule type" value="Genomic_DNA"/>
</dbReference>
<evidence type="ECO:0000313" key="2">
    <source>
        <dbReference type="EMBL" id="CCE63309.1"/>
    </source>
</evidence>
<sequence>MTVGTTKIILFTPKAFEEKKIDLAGFNLPHPSNIKTKPCLQLVKAVTSGDSPIDTVYSLKSHTFSKGSKINNSTDLANDIYHYTDDGVPLKSFILTNEKARSDAWILESGDVKYLQKFDLTYCLIGFYFKESISKSEAEYSKSVKQQLTVPNSKLETALNDQKKYLSLRDYKELLCEAHDENWCHVDENILQKALSNISEEINEAGDLYYQIKNDKIMDFISEKIGKIAKHFPKSLPLPNNLPENILECCKILMSLNLLISLIPKECYTKLLQYEGNSLIPSTVNIHKSHKEYIEYMNTNKDAMKEKELLLKAAMNVGLTGDQPVRKQINKITKKTVVSKPKVAQGKGAIDGFFKRTKK</sequence>
<reference evidence="2 3" key="1">
    <citation type="journal article" date="2011" name="Proc. Natl. Acad. Sci. U.S.A.">
        <title>Evolutionary erosion of yeast sex chromosomes by mating-type switching accidents.</title>
        <authorList>
            <person name="Gordon J.L."/>
            <person name="Armisen D."/>
            <person name="Proux-Wera E."/>
            <person name="Oheigeartaigh S.S."/>
            <person name="Byrne K.P."/>
            <person name="Wolfe K.H."/>
        </authorList>
    </citation>
    <scope>NUCLEOTIDE SEQUENCE [LARGE SCALE GENOMIC DNA]</scope>
    <source>
        <strain evidence="3">ATCC 24235 / CBS 4417 / NBRC 1672 / NRRL Y-8282 / UCD 70-5</strain>
    </source>
</reference>
<dbReference type="OMA" id="DNHDKNW"/>
<evidence type="ECO:0000313" key="3">
    <source>
        <dbReference type="Proteomes" id="UP000005666"/>
    </source>
</evidence>
<dbReference type="GeneID" id="11531475"/>
<dbReference type="RefSeq" id="XP_003685743.1">
    <property type="nucleotide sequence ID" value="XM_003685695.1"/>
</dbReference>
<dbReference type="KEGG" id="tpf:TPHA_0E02170"/>
<dbReference type="GO" id="GO:0032299">
    <property type="term" value="C:ribonuclease H2 complex"/>
    <property type="evidence" value="ECO:0007669"/>
    <property type="project" value="EnsemblFungi"/>
</dbReference>
<feature type="domain" description="Ribonuclease H2 subunit B wHTH" evidence="1">
    <location>
        <begin position="122"/>
        <end position="271"/>
    </location>
</feature>